<dbReference type="SUPFAM" id="SSF56672">
    <property type="entry name" value="DNA/RNA polymerases"/>
    <property type="match status" value="1"/>
</dbReference>
<keyword evidence="11" id="KW-1185">Reference proteome</keyword>
<evidence type="ECO:0000259" key="9">
    <source>
        <dbReference type="Pfam" id="PF03175"/>
    </source>
</evidence>
<dbReference type="EMBL" id="CCYD01000109">
    <property type="protein sequence ID" value="CEG35790.1"/>
    <property type="molecule type" value="Genomic_DNA"/>
</dbReference>
<comment type="similarity">
    <text evidence="1">Belongs to the DNA polymerase type-B family.</text>
</comment>
<keyword evidence="4" id="KW-0548">Nucleotidyltransferase</keyword>
<dbReference type="GeneID" id="36395176"/>
<proteinExistence type="inferred from homology"/>
<evidence type="ECO:0000256" key="3">
    <source>
        <dbReference type="ARBA" id="ARBA00022679"/>
    </source>
</evidence>
<organism evidence="10 11">
    <name type="scientific">Plasmopara halstedii</name>
    <name type="common">Downy mildew of sunflower</name>
    <dbReference type="NCBI Taxonomy" id="4781"/>
    <lineage>
        <taxon>Eukaryota</taxon>
        <taxon>Sar</taxon>
        <taxon>Stramenopiles</taxon>
        <taxon>Oomycota</taxon>
        <taxon>Peronosporomycetes</taxon>
        <taxon>Peronosporales</taxon>
        <taxon>Peronosporaceae</taxon>
        <taxon>Plasmopara</taxon>
    </lineage>
</organism>
<evidence type="ECO:0000256" key="2">
    <source>
        <dbReference type="ARBA" id="ARBA00012417"/>
    </source>
</evidence>
<reference evidence="11" key="1">
    <citation type="submission" date="2014-09" db="EMBL/GenBank/DDBJ databases">
        <authorList>
            <person name="Sharma Rahul"/>
            <person name="Thines Marco"/>
        </authorList>
    </citation>
    <scope>NUCLEOTIDE SEQUENCE [LARGE SCALE GENOMIC DNA]</scope>
</reference>
<evidence type="ECO:0000256" key="1">
    <source>
        <dbReference type="ARBA" id="ARBA00005755"/>
    </source>
</evidence>
<dbReference type="EC" id="2.7.7.7" evidence="2"/>
<evidence type="ECO:0000256" key="6">
    <source>
        <dbReference type="ARBA" id="ARBA00022932"/>
    </source>
</evidence>
<dbReference type="SUPFAM" id="SSF53098">
    <property type="entry name" value="Ribonuclease H-like"/>
    <property type="match status" value="1"/>
</dbReference>
<dbReference type="AlphaFoldDB" id="A0A0P1A6K7"/>
<dbReference type="OrthoDB" id="10265614at2759"/>
<dbReference type="Pfam" id="PF03175">
    <property type="entry name" value="DNA_pol_B_2"/>
    <property type="match status" value="1"/>
</dbReference>
<evidence type="ECO:0000256" key="8">
    <source>
        <dbReference type="ARBA" id="ARBA00049244"/>
    </source>
</evidence>
<evidence type="ECO:0000313" key="10">
    <source>
        <dbReference type="EMBL" id="CEG35790.1"/>
    </source>
</evidence>
<name>A0A0P1A6K7_PLAHL</name>
<dbReference type="GO" id="GO:0003887">
    <property type="term" value="F:DNA-directed DNA polymerase activity"/>
    <property type="evidence" value="ECO:0007669"/>
    <property type="project" value="UniProtKB-KW"/>
</dbReference>
<keyword evidence="3" id="KW-0808">Transferase</keyword>
<keyword evidence="6" id="KW-0239">DNA-directed DNA polymerase</keyword>
<dbReference type="InterPro" id="IPR043502">
    <property type="entry name" value="DNA/RNA_pol_sf"/>
</dbReference>
<evidence type="ECO:0000256" key="5">
    <source>
        <dbReference type="ARBA" id="ARBA00022705"/>
    </source>
</evidence>
<evidence type="ECO:0000313" key="11">
    <source>
        <dbReference type="Proteomes" id="UP000054928"/>
    </source>
</evidence>
<dbReference type="GO" id="GO:0003677">
    <property type="term" value="F:DNA binding"/>
    <property type="evidence" value="ECO:0007669"/>
    <property type="project" value="UniProtKB-KW"/>
</dbReference>
<evidence type="ECO:0000256" key="7">
    <source>
        <dbReference type="ARBA" id="ARBA00023125"/>
    </source>
</evidence>
<dbReference type="RefSeq" id="XP_024572159.1">
    <property type="nucleotide sequence ID" value="XM_024728092.1"/>
</dbReference>
<dbReference type="PANTHER" id="PTHR48144">
    <property type="entry name" value="DNA-DIRECTED DNA POLYMERASE"/>
    <property type="match status" value="1"/>
</dbReference>
<accession>A0A0P1A6K7</accession>
<keyword evidence="7" id="KW-0238">DNA-binding</keyword>
<comment type="catalytic activity">
    <reaction evidence="8">
        <text>DNA(n) + a 2'-deoxyribonucleoside 5'-triphosphate = DNA(n+1) + diphosphate</text>
        <dbReference type="Rhea" id="RHEA:22508"/>
        <dbReference type="Rhea" id="RHEA-COMP:17339"/>
        <dbReference type="Rhea" id="RHEA-COMP:17340"/>
        <dbReference type="ChEBI" id="CHEBI:33019"/>
        <dbReference type="ChEBI" id="CHEBI:61560"/>
        <dbReference type="ChEBI" id="CHEBI:173112"/>
        <dbReference type="EC" id="2.7.7.7"/>
    </reaction>
</comment>
<dbReference type="Gene3D" id="3.30.420.10">
    <property type="entry name" value="Ribonuclease H-like superfamily/Ribonuclease H"/>
    <property type="match status" value="1"/>
</dbReference>
<keyword evidence="5" id="KW-0235">DNA replication</keyword>
<protein>
    <recommendedName>
        <fullName evidence="2">DNA-directed DNA polymerase</fullName>
        <ecNumber evidence="2">2.7.7.7</ecNumber>
    </recommendedName>
</protein>
<evidence type="ECO:0000256" key="4">
    <source>
        <dbReference type="ARBA" id="ARBA00022695"/>
    </source>
</evidence>
<dbReference type="PANTHER" id="PTHR48144:SF2">
    <property type="entry name" value="DNA-DIRECTED DNA POLYMERASE"/>
    <property type="match status" value="1"/>
</dbReference>
<dbReference type="InterPro" id="IPR036397">
    <property type="entry name" value="RNaseH_sf"/>
</dbReference>
<dbReference type="InterPro" id="IPR012337">
    <property type="entry name" value="RNaseH-like_sf"/>
</dbReference>
<sequence length="987" mass="113902">MPVSNNLKKAQKTRSDLYKFAKSHNLDVNWKMTTSNMEKVVNTFKQTKVKTIVKTLRKVKLNNDTASLKAINKTTGKVEMQLNRFERIRKDIVAPADKKLLLHFKGENGSVLKTYHLQDRLINIDNLYITEENQYSSGADIELDIIPTSTVEIEWLNNPKHSRSERKNFFRYLTKANYNLNDFQVYYDDWEDRFKMTIVEENSYKEQRETPCFLFALTQAGVDETIVKSISQTMFNSGATVDFIRKTANAFNLYISVKQYYPKSDTGRVDNNISVYGVKTENLIQLGSVGQHLFAIKPTQITKAALDNPTLVSQHQRADFIVKTGKAYFKSNRIKLLDSYEVISYLYHHRETLLDPITQTNVPELLNNNYQKIESLTEVDFDASGFKRIGRVNSNGEKNETTLNVGRAPFKQFTRDNNGIGKFVEVNEYNVIYFDFETLVENNEHIPYCVSYCIGRKTESNAIQFSKTKSFYGIGCELKFLNDLPRKSRNLLWAHNAGFDCRFILKHLSYRKNDTNLIESGTKLKQAHGFFYGREIVIKDTMSFIASKLADMPEMFKSSCNDMALEKECFPHKLVCKYNHLLLWPMDLLDYYEEKETLIANATKINACDDKYFDCEKYAIHYCERDVDVLRNCFEAFRKMFIDRFNIDVYRFMSMPSLAYAIQHNEGCFDYCYAMNGNVLAFVRDAIVGGRVMARDNEKHHIQHKLADFDAVSLYPSGQAELDGYIRGKPKWFQNTIPNDADYYIARVKFESIALEDIIEFQDVKISIMEGVYWNEGFNNQIVLTIKSLFEERLKLKKEGNPLQNGIKLLMNSAYGKLIQKPIVKQKVLVSDEKSILEYTIKNINKMISRTPITDDLALFEEHKALSEHFSPAHLGVQVLDSSKHIMNTVMCLAEDIDAKIWYQDTDSMHIDYDAVSRLADAFRKKYNKELVGKQMGQFHVDFDLKGSEGNIYAKESIFLGTLSLLERIVIDVGRVGSNGVLLLLVS</sequence>
<dbReference type="Proteomes" id="UP000054928">
    <property type="component" value="Unassembled WGS sequence"/>
</dbReference>
<dbReference type="InterPro" id="IPR004868">
    <property type="entry name" value="DNA-dir_DNA_pol_B_mt/vir"/>
</dbReference>
<dbReference type="GO" id="GO:0006260">
    <property type="term" value="P:DNA replication"/>
    <property type="evidence" value="ECO:0007669"/>
    <property type="project" value="UniProtKB-KW"/>
</dbReference>
<dbReference type="GO" id="GO:0000166">
    <property type="term" value="F:nucleotide binding"/>
    <property type="evidence" value="ECO:0007669"/>
    <property type="project" value="InterPro"/>
</dbReference>
<feature type="domain" description="DNA-directed DNA polymerase family B mitochondria/virus" evidence="9">
    <location>
        <begin position="492"/>
        <end position="745"/>
    </location>
</feature>